<dbReference type="GO" id="GO:0008483">
    <property type="term" value="F:transaminase activity"/>
    <property type="evidence" value="ECO:0007669"/>
    <property type="project" value="UniProtKB-KW"/>
</dbReference>
<reference evidence="4 5" key="1">
    <citation type="submission" date="2020-08" db="EMBL/GenBank/DDBJ databases">
        <title>Edaphobacter telluris sp. nov. and Acidobacterium dinghuensis sp. nov., two acidobacteria isolated from forest soil.</title>
        <authorList>
            <person name="Fu J."/>
            <person name="Qiu L."/>
        </authorList>
    </citation>
    <scope>NUCLEOTIDE SEQUENCE [LARGE SCALE GENOMIC DNA]</scope>
    <source>
        <strain evidence="4">4Y35</strain>
    </source>
</reference>
<dbReference type="InterPro" id="IPR015421">
    <property type="entry name" value="PyrdxlP-dep_Trfase_major"/>
</dbReference>
<accession>A0A7G8BQ60</accession>
<gene>
    <name evidence="4" type="ORF">H7849_12735</name>
</gene>
<dbReference type="RefSeq" id="WP_186747014.1">
    <property type="nucleotide sequence ID" value="NZ_CP060394.1"/>
</dbReference>
<feature type="active site" description="Proton acceptor" evidence="1">
    <location>
        <position position="181"/>
    </location>
</feature>
<evidence type="ECO:0000313" key="4">
    <source>
        <dbReference type="EMBL" id="QNI34680.1"/>
    </source>
</evidence>
<dbReference type="InterPro" id="IPR000653">
    <property type="entry name" value="DegT/StrS_aminotransferase"/>
</dbReference>
<organism evidence="4 5">
    <name type="scientific">Alloacidobacterium dinghuense</name>
    <dbReference type="NCBI Taxonomy" id="2763107"/>
    <lineage>
        <taxon>Bacteria</taxon>
        <taxon>Pseudomonadati</taxon>
        <taxon>Acidobacteriota</taxon>
        <taxon>Terriglobia</taxon>
        <taxon>Terriglobales</taxon>
        <taxon>Acidobacteriaceae</taxon>
        <taxon>Alloacidobacterium</taxon>
    </lineage>
</organism>
<dbReference type="Proteomes" id="UP000515312">
    <property type="component" value="Chromosome"/>
</dbReference>
<dbReference type="AlphaFoldDB" id="A0A7G8BQ60"/>
<dbReference type="PIRSF" id="PIRSF000390">
    <property type="entry name" value="PLP_StrS"/>
    <property type="match status" value="1"/>
</dbReference>
<dbReference type="CDD" id="cd00616">
    <property type="entry name" value="AHBA_syn"/>
    <property type="match status" value="1"/>
</dbReference>
<protein>
    <submittedName>
        <fullName evidence="4">DegT/DnrJ/EryC1/StrS family aminotransferase</fullName>
    </submittedName>
</protein>
<keyword evidence="5" id="KW-1185">Reference proteome</keyword>
<comment type="similarity">
    <text evidence="3">Belongs to the DegT/DnrJ/EryC1 family.</text>
</comment>
<dbReference type="EMBL" id="CP060394">
    <property type="protein sequence ID" value="QNI34680.1"/>
    <property type="molecule type" value="Genomic_DNA"/>
</dbReference>
<dbReference type="InterPro" id="IPR015424">
    <property type="entry name" value="PyrdxlP-dep_Trfase"/>
</dbReference>
<dbReference type="Pfam" id="PF01041">
    <property type="entry name" value="DegT_DnrJ_EryC1"/>
    <property type="match status" value="1"/>
</dbReference>
<keyword evidence="4" id="KW-0808">Transferase</keyword>
<dbReference type="InterPro" id="IPR015422">
    <property type="entry name" value="PyrdxlP-dep_Trfase_small"/>
</dbReference>
<evidence type="ECO:0000256" key="2">
    <source>
        <dbReference type="PIRSR" id="PIRSR000390-2"/>
    </source>
</evidence>
<dbReference type="GO" id="GO:0000271">
    <property type="term" value="P:polysaccharide biosynthetic process"/>
    <property type="evidence" value="ECO:0007669"/>
    <property type="project" value="TreeGrafter"/>
</dbReference>
<keyword evidence="2 3" id="KW-0663">Pyridoxal phosphate</keyword>
<proteinExistence type="inferred from homology"/>
<keyword evidence="4" id="KW-0032">Aminotransferase</keyword>
<evidence type="ECO:0000256" key="1">
    <source>
        <dbReference type="PIRSR" id="PIRSR000390-1"/>
    </source>
</evidence>
<dbReference type="Gene3D" id="3.40.640.10">
    <property type="entry name" value="Type I PLP-dependent aspartate aminotransferase-like (Major domain)"/>
    <property type="match status" value="1"/>
</dbReference>
<sequence>MNIPLSQPDITEAEIEAVVAVLRSSRLSIGPKQEEFEHLLATDIGVPHAVAVSSGTAGLHLCIRALGIGKEDEVIVPSFAFVSAANAIRYEGATPVFVDIEPATLNMDPARIEEALTPRTRAILAVHTFGCPADMDAILDIARRHRLLVIEDCCEAIGAEYRGQRVGSFGDAAVFAFYPNKQITMGEGGVVVTRNADMARDIRALRNQGRYESDEWYQHKVLGYNYRLSEMSCALGCVQMQRIDDILARREAVALKYHENLRGQKGVIVPPTQLDQKRISWFVYVIRLASGFQQADRDAIVQSLGADGISCGRYFAPIHKQPAYQQFAALRSLPVTESLSTRTVALPFFNRITDSEIEYVCSSLVHLATTASLEQ</sequence>
<dbReference type="PANTHER" id="PTHR30244">
    <property type="entry name" value="TRANSAMINASE"/>
    <property type="match status" value="1"/>
</dbReference>
<evidence type="ECO:0000313" key="5">
    <source>
        <dbReference type="Proteomes" id="UP000515312"/>
    </source>
</evidence>
<evidence type="ECO:0000256" key="3">
    <source>
        <dbReference type="RuleBase" id="RU004508"/>
    </source>
</evidence>
<dbReference type="Gene3D" id="3.90.1150.10">
    <property type="entry name" value="Aspartate Aminotransferase, domain 1"/>
    <property type="match status" value="1"/>
</dbReference>
<dbReference type="KEGG" id="adin:H7849_12735"/>
<dbReference type="SUPFAM" id="SSF53383">
    <property type="entry name" value="PLP-dependent transferases"/>
    <property type="match status" value="1"/>
</dbReference>
<dbReference type="PANTHER" id="PTHR30244:SF39">
    <property type="entry name" value="BLR3650 PROTEIN"/>
    <property type="match status" value="1"/>
</dbReference>
<name>A0A7G8BQ60_9BACT</name>
<feature type="modified residue" description="N6-(pyridoxal phosphate)lysine" evidence="2">
    <location>
        <position position="181"/>
    </location>
</feature>
<dbReference type="GO" id="GO:0030170">
    <property type="term" value="F:pyridoxal phosphate binding"/>
    <property type="evidence" value="ECO:0007669"/>
    <property type="project" value="TreeGrafter"/>
</dbReference>